<dbReference type="PROSITE" id="PS00624">
    <property type="entry name" value="GMC_OXRED_2"/>
    <property type="match status" value="1"/>
</dbReference>
<feature type="signal peptide" evidence="9">
    <location>
        <begin position="1"/>
        <end position="18"/>
    </location>
</feature>
<keyword evidence="9" id="KW-0732">Signal</keyword>
<evidence type="ECO:0000256" key="8">
    <source>
        <dbReference type="RuleBase" id="RU003968"/>
    </source>
</evidence>
<dbReference type="Gene3D" id="3.30.560.10">
    <property type="entry name" value="Glucose Oxidase, domain 3"/>
    <property type="match status" value="1"/>
</dbReference>
<dbReference type="EMBL" id="KL648604">
    <property type="protein sequence ID" value="KEY67736.1"/>
    <property type="molecule type" value="Genomic_DNA"/>
</dbReference>
<evidence type="ECO:0000313" key="12">
    <source>
        <dbReference type="EMBL" id="KEY67736.1"/>
    </source>
</evidence>
<evidence type="ECO:0000259" key="10">
    <source>
        <dbReference type="PROSITE" id="PS00623"/>
    </source>
</evidence>
<dbReference type="Pfam" id="PF00732">
    <property type="entry name" value="GMC_oxred_N"/>
    <property type="match status" value="1"/>
</dbReference>
<dbReference type="Gene3D" id="3.50.50.60">
    <property type="entry name" value="FAD/NAD(P)-binding domain"/>
    <property type="match status" value="1"/>
</dbReference>
<dbReference type="PANTHER" id="PTHR11552">
    <property type="entry name" value="GLUCOSE-METHANOL-CHOLINE GMC OXIDOREDUCTASE"/>
    <property type="match status" value="1"/>
</dbReference>
<comment type="cofactor">
    <cofactor evidence="1 7">
        <name>FAD</name>
        <dbReference type="ChEBI" id="CHEBI:57692"/>
    </cofactor>
</comment>
<keyword evidence="13" id="KW-1185">Reference proteome</keyword>
<dbReference type="Pfam" id="PF05199">
    <property type="entry name" value="GMC_oxred_C"/>
    <property type="match status" value="1"/>
</dbReference>
<comment type="similarity">
    <text evidence="2 8">Belongs to the GMC oxidoreductase family.</text>
</comment>
<dbReference type="AlphaFoldDB" id="A0A084AR07"/>
<evidence type="ECO:0000256" key="2">
    <source>
        <dbReference type="ARBA" id="ARBA00010790"/>
    </source>
</evidence>
<evidence type="ECO:0000256" key="1">
    <source>
        <dbReference type="ARBA" id="ARBA00001974"/>
    </source>
</evidence>
<dbReference type="GO" id="GO:0016614">
    <property type="term" value="F:oxidoreductase activity, acting on CH-OH group of donors"/>
    <property type="evidence" value="ECO:0007669"/>
    <property type="project" value="InterPro"/>
</dbReference>
<dbReference type="PROSITE" id="PS00623">
    <property type="entry name" value="GMC_OXRED_1"/>
    <property type="match status" value="1"/>
</dbReference>
<dbReference type="InterPro" id="IPR012132">
    <property type="entry name" value="GMC_OxRdtase"/>
</dbReference>
<feature type="domain" description="Glucose-methanol-choline oxidoreductase N-terminal" evidence="10">
    <location>
        <begin position="98"/>
        <end position="121"/>
    </location>
</feature>
<protein>
    <recommendedName>
        <fullName evidence="10 11">Glucose-methanol-choline oxidoreductase N-terminal domain-containing protein</fullName>
    </recommendedName>
</protein>
<feature type="chain" id="PRO_5001771161" description="Glucose-methanol-choline oxidoreductase N-terminal domain-containing protein" evidence="9">
    <location>
        <begin position="19"/>
        <end position="590"/>
    </location>
</feature>
<dbReference type="HOGENOM" id="CLU_002865_6_1_1"/>
<dbReference type="OrthoDB" id="269227at2759"/>
<dbReference type="Gene3D" id="4.10.450.10">
    <property type="entry name" value="Glucose Oxidase, domain 2"/>
    <property type="match status" value="1"/>
</dbReference>
<feature type="active site" description="Proton acceptor" evidence="6">
    <location>
        <position position="567"/>
    </location>
</feature>
<evidence type="ECO:0000256" key="9">
    <source>
        <dbReference type="SAM" id="SignalP"/>
    </source>
</evidence>
<reference evidence="12 13" key="1">
    <citation type="journal article" date="2014" name="BMC Genomics">
        <title>Comparative genome sequencing reveals chemotype-specific gene clusters in the toxigenic black mold Stachybotrys.</title>
        <authorList>
            <person name="Semeiks J."/>
            <person name="Borek D."/>
            <person name="Otwinowski Z."/>
            <person name="Grishin N.V."/>
        </authorList>
    </citation>
    <scope>NUCLEOTIDE SEQUENCE [LARGE SCALE GENOMIC DNA]</scope>
    <source>
        <strain evidence="13">CBS 109288 / IBT 7711</strain>
    </source>
</reference>
<accession>A0A084AR07</accession>
<dbReference type="SUPFAM" id="SSF51905">
    <property type="entry name" value="FAD/NAD(P)-binding domain"/>
    <property type="match status" value="1"/>
</dbReference>
<dbReference type="InterPro" id="IPR000172">
    <property type="entry name" value="GMC_OxRdtase_N"/>
</dbReference>
<evidence type="ECO:0000256" key="7">
    <source>
        <dbReference type="PIRSR" id="PIRSR000137-2"/>
    </source>
</evidence>
<dbReference type="InterPro" id="IPR007867">
    <property type="entry name" value="GMC_OxRtase_C"/>
</dbReference>
<feature type="binding site" evidence="7">
    <location>
        <position position="104"/>
    </location>
    <ligand>
        <name>FAD</name>
        <dbReference type="ChEBI" id="CHEBI:57692"/>
    </ligand>
</feature>
<evidence type="ECO:0000256" key="6">
    <source>
        <dbReference type="PIRSR" id="PIRSR000137-1"/>
    </source>
</evidence>
<keyword evidence="3 8" id="KW-0285">Flavoprotein</keyword>
<gene>
    <name evidence="12" type="ORF">S7711_04056</name>
</gene>
<feature type="binding site" evidence="7">
    <location>
        <position position="251"/>
    </location>
    <ligand>
        <name>FAD</name>
        <dbReference type="ChEBI" id="CHEBI:57692"/>
    </ligand>
</feature>
<dbReference type="SUPFAM" id="SSF54373">
    <property type="entry name" value="FAD-linked reductases, C-terminal domain"/>
    <property type="match status" value="1"/>
</dbReference>
<organism evidence="12 13">
    <name type="scientific">Stachybotrys chartarum (strain CBS 109288 / IBT 7711)</name>
    <name type="common">Toxic black mold</name>
    <name type="synonym">Stilbospora chartarum</name>
    <dbReference type="NCBI Taxonomy" id="1280523"/>
    <lineage>
        <taxon>Eukaryota</taxon>
        <taxon>Fungi</taxon>
        <taxon>Dikarya</taxon>
        <taxon>Ascomycota</taxon>
        <taxon>Pezizomycotina</taxon>
        <taxon>Sordariomycetes</taxon>
        <taxon>Hypocreomycetidae</taxon>
        <taxon>Hypocreales</taxon>
        <taxon>Stachybotryaceae</taxon>
        <taxon>Stachybotrys</taxon>
    </lineage>
</organism>
<evidence type="ECO:0000256" key="4">
    <source>
        <dbReference type="ARBA" id="ARBA00022827"/>
    </source>
</evidence>
<evidence type="ECO:0000259" key="11">
    <source>
        <dbReference type="PROSITE" id="PS00624"/>
    </source>
</evidence>
<dbReference type="InterPro" id="IPR036188">
    <property type="entry name" value="FAD/NAD-bd_sf"/>
</dbReference>
<evidence type="ECO:0000313" key="13">
    <source>
        <dbReference type="Proteomes" id="UP000028045"/>
    </source>
</evidence>
<dbReference type="PIRSF" id="PIRSF000137">
    <property type="entry name" value="Alcohol_oxidase"/>
    <property type="match status" value="1"/>
</dbReference>
<feature type="domain" description="Glucose-methanol-choline oxidoreductase N-terminal" evidence="11">
    <location>
        <begin position="296"/>
        <end position="310"/>
    </location>
</feature>
<feature type="binding site" evidence="7">
    <location>
        <begin position="30"/>
        <end position="31"/>
    </location>
    <ligand>
        <name>FAD</name>
        <dbReference type="ChEBI" id="CHEBI:57692"/>
    </ligand>
</feature>
<sequence>MKTLSHLYLPFLASFVTAEVFDYVVVGAGTSGLVLANRLTEDSSVKVVVIEAGHDERDNPLVRIPNNFVNSFSTPLNWNYTTVPQPAANNRSLGLVSGRAWGGTSAINGMTYIRATRKDIDIWEQLGNDGWNYDALAPYFKKSEDYIRPNPSQVATGATYDLQYHGLNGNVRVAYRQALVNSSTFPLVRDTLENFDVGLSPDINSGDVRGFAIAPSTIDPAPAGDNRWDAATAYLYPVEDRPNLSVLQGTVTRILWAGDNKTTSTCGRLTANGVEYVTSEDLIGSVQAKEVILSAGALRSPSIIEASGIGNPSVLESLGVDTKISLPGVGALLHDQTSHYFIVNGTLDTVEGAFTTYVTAAQVFGDTLDEVAASSRSRIPAWAQSIVERTGGGFLNATAVETLLGLQHDLLFLYDNLIGEIIISSLGGYIASSYWALFPFTRGSVHLSPDDVNRPTIDLNILQVDFDVEVTTAIGRFVQNFWRTAPVSAHIVGQIDPPEDLIPVNATFEQWAAWIRSAGIPDAHPYASAAMLPRELGGVVDPELKVYGTNNVRIVDASIFPFQNSGHPTATLYAVAERAADIFKTVRRPS</sequence>
<keyword evidence="4 7" id="KW-0274">FAD</keyword>
<evidence type="ECO:0000256" key="3">
    <source>
        <dbReference type="ARBA" id="ARBA00022630"/>
    </source>
</evidence>
<name>A0A084AR07_STACB</name>
<proteinExistence type="inferred from homology"/>
<dbReference type="Proteomes" id="UP000028045">
    <property type="component" value="Unassembled WGS sequence"/>
</dbReference>
<evidence type="ECO:0000256" key="5">
    <source>
        <dbReference type="ARBA" id="ARBA00023002"/>
    </source>
</evidence>
<dbReference type="GO" id="GO:0050660">
    <property type="term" value="F:flavin adenine dinucleotide binding"/>
    <property type="evidence" value="ECO:0007669"/>
    <property type="project" value="InterPro"/>
</dbReference>
<feature type="active site" description="Proton acceptor" evidence="6">
    <location>
        <position position="524"/>
    </location>
</feature>
<keyword evidence="5" id="KW-0560">Oxidoreductase</keyword>
<dbReference type="PANTHER" id="PTHR11552:SF201">
    <property type="entry name" value="GLUCOSE-METHANOL-CHOLINE OXIDOREDUCTASE N-TERMINAL DOMAIN-CONTAINING PROTEIN"/>
    <property type="match status" value="1"/>
</dbReference>
<dbReference type="InterPro" id="IPR027424">
    <property type="entry name" value="Glucose_Oxidase_domain_2"/>
</dbReference>